<dbReference type="Proteomes" id="UP000887116">
    <property type="component" value="Unassembled WGS sequence"/>
</dbReference>
<dbReference type="AlphaFoldDB" id="A0A8X6M1L8"/>
<dbReference type="Gene3D" id="3.40.50.150">
    <property type="entry name" value="Vaccinia Virus protein VP39"/>
    <property type="match status" value="1"/>
</dbReference>
<dbReference type="OrthoDB" id="6483599at2759"/>
<evidence type="ECO:0000313" key="2">
    <source>
        <dbReference type="Proteomes" id="UP000887116"/>
    </source>
</evidence>
<dbReference type="EMBL" id="BMAO01028982">
    <property type="protein sequence ID" value="GFR28662.1"/>
    <property type="molecule type" value="Genomic_DNA"/>
</dbReference>
<keyword evidence="2" id="KW-1185">Reference proteome</keyword>
<sequence length="380" mass="44230">MCTSRNWAQYRRNVMPFFTPANLEDEYYKDVLETIGFRVARCERSDVQLQFLNDQSLLRELLSIAVVILKIPEDKMTQFKEESLVDFRFFKSGSAFESICHTVPKFQETEMAQARDPNEQLLEPVREFIERCITELDWEDLSDHTVMDIGCGDNFLCIRALLEEFPRIGCLLATDKFPILTEEIMEDEFFVEYFRKAILQFHLVDIVDSSSLGHYRNIVNKIVCRNVLQQIANKEFAIRNMYHLLRPGGHVGILFCIANPVGTWQQRMCTSRNWAQYRKNTLNFFIAGNFGDGYYKKVMEDIGFRVILCERSDVKLQFSNDQDLLEELLIYATALLNIPEDMMAVFKEESVKIFKELIGYSGSGPLRYQASELLLIAIKP</sequence>
<evidence type="ECO:0000313" key="1">
    <source>
        <dbReference type="EMBL" id="GFR28662.1"/>
    </source>
</evidence>
<protein>
    <submittedName>
        <fullName evidence="1">Jhamt</fullName>
    </submittedName>
</protein>
<accession>A0A8X6M1L8</accession>
<comment type="caution">
    <text evidence="1">The sequence shown here is derived from an EMBL/GenBank/DDBJ whole genome shotgun (WGS) entry which is preliminary data.</text>
</comment>
<reference evidence="1" key="1">
    <citation type="submission" date="2020-07" db="EMBL/GenBank/DDBJ databases">
        <title>Multicomponent nature underlies the extraordinary mechanical properties of spider dragline silk.</title>
        <authorList>
            <person name="Kono N."/>
            <person name="Nakamura H."/>
            <person name="Mori M."/>
            <person name="Yoshida Y."/>
            <person name="Ohtoshi R."/>
            <person name="Malay A.D."/>
            <person name="Moran D.A.P."/>
            <person name="Tomita M."/>
            <person name="Numata K."/>
            <person name="Arakawa K."/>
        </authorList>
    </citation>
    <scope>NUCLEOTIDE SEQUENCE</scope>
</reference>
<dbReference type="SUPFAM" id="SSF53335">
    <property type="entry name" value="S-adenosyl-L-methionine-dependent methyltransferases"/>
    <property type="match status" value="1"/>
</dbReference>
<organism evidence="1 2">
    <name type="scientific">Trichonephila clavata</name>
    <name type="common">Joro spider</name>
    <name type="synonym">Nephila clavata</name>
    <dbReference type="NCBI Taxonomy" id="2740835"/>
    <lineage>
        <taxon>Eukaryota</taxon>
        <taxon>Metazoa</taxon>
        <taxon>Ecdysozoa</taxon>
        <taxon>Arthropoda</taxon>
        <taxon>Chelicerata</taxon>
        <taxon>Arachnida</taxon>
        <taxon>Araneae</taxon>
        <taxon>Araneomorphae</taxon>
        <taxon>Entelegynae</taxon>
        <taxon>Araneoidea</taxon>
        <taxon>Nephilidae</taxon>
        <taxon>Trichonephila</taxon>
    </lineage>
</organism>
<proteinExistence type="predicted"/>
<name>A0A8X6M1L8_TRICU</name>
<gene>
    <name evidence="1" type="primary">NCL1_11512</name>
    <name evidence="1" type="ORF">TNCT_598461</name>
</gene>
<dbReference type="InterPro" id="IPR029063">
    <property type="entry name" value="SAM-dependent_MTases_sf"/>
</dbReference>